<dbReference type="AlphaFoldDB" id="A0A327X0T3"/>
<keyword evidence="2" id="KW-1185">Reference proteome</keyword>
<sequence length="76" mass="9122">MNRLSSTMLNVSRKCQKKSFGTRLNSIAFRVDINTRPGWIEWYFQPENTIESRFLLRGKRLYYDNPFRTAIEMTIL</sequence>
<evidence type="ECO:0000313" key="1">
    <source>
        <dbReference type="EMBL" id="RAJ98215.1"/>
    </source>
</evidence>
<name>A0A327X0T3_LARAB</name>
<proteinExistence type="predicted"/>
<evidence type="ECO:0000313" key="2">
    <source>
        <dbReference type="Proteomes" id="UP000248790"/>
    </source>
</evidence>
<reference evidence="1 2" key="1">
    <citation type="submission" date="2018-06" db="EMBL/GenBank/DDBJ databases">
        <title>Genomic Encyclopedia of Archaeal and Bacterial Type Strains, Phase II (KMG-II): from individual species to whole genera.</title>
        <authorList>
            <person name="Goeker M."/>
        </authorList>
    </citation>
    <scope>NUCLEOTIDE SEQUENCE [LARGE SCALE GENOMIC DNA]</scope>
    <source>
        <strain evidence="1 2">DSM 21851</strain>
    </source>
</reference>
<organism evidence="1 2">
    <name type="scientific">Larkinella arboricola</name>
    <dbReference type="NCBI Taxonomy" id="643671"/>
    <lineage>
        <taxon>Bacteria</taxon>
        <taxon>Pseudomonadati</taxon>
        <taxon>Bacteroidota</taxon>
        <taxon>Cytophagia</taxon>
        <taxon>Cytophagales</taxon>
        <taxon>Spirosomataceae</taxon>
        <taxon>Larkinella</taxon>
    </lineage>
</organism>
<accession>A0A327X0T3</accession>
<dbReference type="EMBL" id="QLMC01000003">
    <property type="protein sequence ID" value="RAJ98215.1"/>
    <property type="molecule type" value="Genomic_DNA"/>
</dbReference>
<protein>
    <submittedName>
        <fullName evidence="1">Uncharacterized protein</fullName>
    </submittedName>
</protein>
<gene>
    <name evidence="1" type="ORF">LX87_03124</name>
</gene>
<comment type="caution">
    <text evidence="1">The sequence shown here is derived from an EMBL/GenBank/DDBJ whole genome shotgun (WGS) entry which is preliminary data.</text>
</comment>
<dbReference type="Proteomes" id="UP000248790">
    <property type="component" value="Unassembled WGS sequence"/>
</dbReference>